<name>A0AB39UTM4_9GAMM</name>
<dbReference type="EMBL" id="CP154858">
    <property type="protein sequence ID" value="XDT71195.1"/>
    <property type="molecule type" value="Genomic_DNA"/>
</dbReference>
<dbReference type="RefSeq" id="WP_369600232.1">
    <property type="nucleotide sequence ID" value="NZ_CP154858.1"/>
</dbReference>
<sequence>MSPVHQADKLQKLYESKLNQLQKAAAGQNTMLKLILEAEVQALADQLRVTPQAH</sequence>
<dbReference type="KEGG" id="tcd:AAIA72_10295"/>
<organism evidence="1">
    <name type="scientific">Thermohahella caldifontis</name>
    <dbReference type="NCBI Taxonomy" id="3142973"/>
    <lineage>
        <taxon>Bacteria</taxon>
        <taxon>Pseudomonadati</taxon>
        <taxon>Pseudomonadota</taxon>
        <taxon>Gammaproteobacteria</taxon>
        <taxon>Oceanospirillales</taxon>
        <taxon>Hahellaceae</taxon>
        <taxon>Thermohahella</taxon>
    </lineage>
</organism>
<dbReference type="AlphaFoldDB" id="A0AB39UTM4"/>
<reference evidence="1" key="1">
    <citation type="submission" date="2024-05" db="EMBL/GenBank/DDBJ databases">
        <title>Genome sequencing of novel strain.</title>
        <authorList>
            <person name="Ganbat D."/>
            <person name="Ganbat S."/>
            <person name="Lee S.-J."/>
        </authorList>
    </citation>
    <scope>NUCLEOTIDE SEQUENCE</scope>
    <source>
        <strain evidence="1">SMD15-11</strain>
    </source>
</reference>
<protein>
    <submittedName>
        <fullName evidence="1">Uncharacterized protein</fullName>
    </submittedName>
</protein>
<evidence type="ECO:0000313" key="1">
    <source>
        <dbReference type="EMBL" id="XDT71195.1"/>
    </source>
</evidence>
<gene>
    <name evidence="1" type="ORF">AAIA72_10295</name>
</gene>
<accession>A0AB39UTM4</accession>
<proteinExistence type="predicted"/>